<organism evidence="2 3">
    <name type="scientific">Suillus fuscotomentosus</name>
    <dbReference type="NCBI Taxonomy" id="1912939"/>
    <lineage>
        <taxon>Eukaryota</taxon>
        <taxon>Fungi</taxon>
        <taxon>Dikarya</taxon>
        <taxon>Basidiomycota</taxon>
        <taxon>Agaricomycotina</taxon>
        <taxon>Agaricomycetes</taxon>
        <taxon>Agaricomycetidae</taxon>
        <taxon>Boletales</taxon>
        <taxon>Suillineae</taxon>
        <taxon>Suillaceae</taxon>
        <taxon>Suillus</taxon>
    </lineage>
</organism>
<evidence type="ECO:0000256" key="1">
    <source>
        <dbReference type="SAM" id="MobiDB-lite"/>
    </source>
</evidence>
<name>A0AAD4DPJ8_9AGAM</name>
<dbReference type="Proteomes" id="UP001195769">
    <property type="component" value="Unassembled WGS sequence"/>
</dbReference>
<gene>
    <name evidence="2" type="ORF">F5891DRAFT_1218273</name>
</gene>
<feature type="compositionally biased region" description="Basic and acidic residues" evidence="1">
    <location>
        <begin position="21"/>
        <end position="33"/>
    </location>
</feature>
<evidence type="ECO:0000313" key="2">
    <source>
        <dbReference type="EMBL" id="KAG1888429.1"/>
    </source>
</evidence>
<comment type="caution">
    <text evidence="2">The sequence shown here is derived from an EMBL/GenBank/DDBJ whole genome shotgun (WGS) entry which is preliminary data.</text>
</comment>
<dbReference type="GeneID" id="64663651"/>
<proteinExistence type="predicted"/>
<reference evidence="2" key="1">
    <citation type="journal article" date="2020" name="New Phytol.">
        <title>Comparative genomics reveals dynamic genome evolution in host specialist ectomycorrhizal fungi.</title>
        <authorList>
            <person name="Lofgren L.A."/>
            <person name="Nguyen N.H."/>
            <person name="Vilgalys R."/>
            <person name="Ruytinx J."/>
            <person name="Liao H.L."/>
            <person name="Branco S."/>
            <person name="Kuo A."/>
            <person name="LaButti K."/>
            <person name="Lipzen A."/>
            <person name="Andreopoulos W."/>
            <person name="Pangilinan J."/>
            <person name="Riley R."/>
            <person name="Hundley H."/>
            <person name="Na H."/>
            <person name="Barry K."/>
            <person name="Grigoriev I.V."/>
            <person name="Stajich J.E."/>
            <person name="Kennedy P.G."/>
        </authorList>
    </citation>
    <scope>NUCLEOTIDE SEQUENCE</scope>
    <source>
        <strain evidence="2">FC203</strain>
    </source>
</reference>
<dbReference type="RefSeq" id="XP_041217124.1">
    <property type="nucleotide sequence ID" value="XM_041369353.1"/>
</dbReference>
<accession>A0AAD4DPJ8</accession>
<sequence length="234" mass="27025">MSQQQLQSLDEAMSGMQLGEPKQDQQHDSGRNKESRRRINIILPPPQHNGQMYGYYVSEEWLYQTACSFLAKVHPDFSESKARSNARADPTHSFRKTFHIRSLSTTYAIPPPGQIIPAECMDDGAVRVLYIFNDQPESYNYRPTQKQVDKLTRFMGREPQWWVGVMSVKFYRSMYHLTSWKPALQLIPDSSYQGGYVGPGILLSWWLRFYQLQTAAKLSARHTTARTNTYGGFN</sequence>
<evidence type="ECO:0000313" key="3">
    <source>
        <dbReference type="Proteomes" id="UP001195769"/>
    </source>
</evidence>
<keyword evidence="3" id="KW-1185">Reference proteome</keyword>
<feature type="region of interest" description="Disordered" evidence="1">
    <location>
        <begin position="1"/>
        <end position="45"/>
    </location>
</feature>
<dbReference type="EMBL" id="JABBWK010000182">
    <property type="protein sequence ID" value="KAG1888429.1"/>
    <property type="molecule type" value="Genomic_DNA"/>
</dbReference>
<protein>
    <submittedName>
        <fullName evidence="2">Uncharacterized protein</fullName>
    </submittedName>
</protein>
<dbReference type="AlphaFoldDB" id="A0AAD4DPJ8"/>